<evidence type="ECO:0000256" key="1">
    <source>
        <dbReference type="SAM" id="Phobius"/>
    </source>
</evidence>
<feature type="transmembrane region" description="Helical" evidence="1">
    <location>
        <begin position="76"/>
        <end position="99"/>
    </location>
</feature>
<dbReference type="NCBIfam" id="NF033664">
    <property type="entry name" value="PACE_transport"/>
    <property type="match status" value="1"/>
</dbReference>
<keyword evidence="1" id="KW-0472">Membrane</keyword>
<dbReference type="Proteomes" id="UP000606115">
    <property type="component" value="Unassembled WGS sequence"/>
</dbReference>
<proteinExistence type="predicted"/>
<organism evidence="3 4">
    <name type="scientific">Glutamicibacter ardleyensis</name>
    <dbReference type="NCBI Taxonomy" id="225894"/>
    <lineage>
        <taxon>Bacteria</taxon>
        <taxon>Bacillati</taxon>
        <taxon>Actinomycetota</taxon>
        <taxon>Actinomycetes</taxon>
        <taxon>Micrococcales</taxon>
        <taxon>Micrococcaceae</taxon>
        <taxon>Glutamicibacter</taxon>
    </lineage>
</organism>
<dbReference type="InterPro" id="IPR058208">
    <property type="entry name" value="PACE"/>
</dbReference>
<evidence type="ECO:0000259" key="2">
    <source>
        <dbReference type="Pfam" id="PF05232"/>
    </source>
</evidence>
<dbReference type="EMBL" id="BMKX01000008">
    <property type="protein sequence ID" value="GGJ68095.1"/>
    <property type="molecule type" value="Genomic_DNA"/>
</dbReference>
<reference evidence="4" key="1">
    <citation type="journal article" date="2019" name="Int. J. Syst. Evol. Microbiol.">
        <title>The Global Catalogue of Microorganisms (GCM) 10K type strain sequencing project: providing services to taxonomists for standard genome sequencing and annotation.</title>
        <authorList>
            <consortium name="The Broad Institute Genomics Platform"/>
            <consortium name="The Broad Institute Genome Sequencing Center for Infectious Disease"/>
            <person name="Wu L."/>
            <person name="Ma J."/>
        </authorList>
    </citation>
    <scope>NUCLEOTIDE SEQUENCE [LARGE SCALE GENOMIC DNA]</scope>
    <source>
        <strain evidence="4">CGMCC 1.3685</strain>
    </source>
</reference>
<name>A0ABQ2DSP2_9MICC</name>
<gene>
    <name evidence="3" type="ORF">GCM10007173_28580</name>
</gene>
<keyword evidence="1" id="KW-1133">Transmembrane helix</keyword>
<feature type="transmembrane region" description="Helical" evidence="1">
    <location>
        <begin position="37"/>
        <end position="55"/>
    </location>
</feature>
<keyword evidence="1" id="KW-0812">Transmembrane</keyword>
<feature type="transmembrane region" description="Helical" evidence="1">
    <location>
        <begin position="105"/>
        <end position="127"/>
    </location>
</feature>
<accession>A0ABQ2DSP2</accession>
<evidence type="ECO:0000313" key="3">
    <source>
        <dbReference type="EMBL" id="GGJ68095.1"/>
    </source>
</evidence>
<feature type="transmembrane region" description="Helical" evidence="1">
    <location>
        <begin position="12"/>
        <end position="31"/>
    </location>
</feature>
<comment type="caution">
    <text evidence="3">The sequence shown here is derived from an EMBL/GenBank/DDBJ whole genome shotgun (WGS) entry which is preliminary data.</text>
</comment>
<dbReference type="Pfam" id="PF05232">
    <property type="entry name" value="BTP"/>
    <property type="match status" value="2"/>
</dbReference>
<dbReference type="GeneID" id="303305203"/>
<dbReference type="InterPro" id="IPR007896">
    <property type="entry name" value="BTP_bacteria"/>
</dbReference>
<dbReference type="RefSeq" id="WP_188686513.1">
    <property type="nucleotide sequence ID" value="NZ_BMKX01000008.1"/>
</dbReference>
<protein>
    <recommendedName>
        <fullName evidence="2">Chlorhexidine efflux transporter domain-containing protein</fullName>
    </recommendedName>
</protein>
<keyword evidence="4" id="KW-1185">Reference proteome</keyword>
<evidence type="ECO:0000313" key="4">
    <source>
        <dbReference type="Proteomes" id="UP000606115"/>
    </source>
</evidence>
<feature type="domain" description="Chlorhexidine efflux transporter" evidence="2">
    <location>
        <begin position="3"/>
        <end position="64"/>
    </location>
</feature>
<feature type="domain" description="Chlorhexidine efflux transporter" evidence="2">
    <location>
        <begin position="70"/>
        <end position="132"/>
    </location>
</feature>
<sequence>MSPVLRRIVYVFSYELFAILLTSTALILMGFGGGNSGIVAITSSAVALIWNYAWTSAFEAWEKRQEEQSRSVSRRVVHAVGFEAGLVLILVPILAWILSVTLLDALILEAGLLVFFLFYTFAFSWLFDRFVPTARSTPAKAQNSTR</sequence>